<proteinExistence type="predicted"/>
<organism evidence="2 3">
    <name type="scientific">Corynebacterium pyruviciproducens ATCC BAA-1742</name>
    <dbReference type="NCBI Taxonomy" id="1125779"/>
    <lineage>
        <taxon>Bacteria</taxon>
        <taxon>Bacillati</taxon>
        <taxon>Actinomycetota</taxon>
        <taxon>Actinomycetes</taxon>
        <taxon>Mycobacteriales</taxon>
        <taxon>Corynebacteriaceae</taxon>
        <taxon>Corynebacterium</taxon>
    </lineage>
</organism>
<name>S2Z6E6_9CORY</name>
<evidence type="ECO:0000256" key="1">
    <source>
        <dbReference type="SAM" id="MobiDB-lite"/>
    </source>
</evidence>
<dbReference type="Proteomes" id="UP000014408">
    <property type="component" value="Unassembled WGS sequence"/>
</dbReference>
<gene>
    <name evidence="2" type="ORF">HMPREF1219_01122</name>
</gene>
<dbReference type="STRING" id="1125779.HMPREF1219_01122"/>
<feature type="compositionally biased region" description="Basic and acidic residues" evidence="1">
    <location>
        <begin position="35"/>
        <end position="57"/>
    </location>
</feature>
<feature type="compositionally biased region" description="Polar residues" evidence="1">
    <location>
        <begin position="58"/>
        <end position="72"/>
    </location>
</feature>
<keyword evidence="3" id="KW-1185">Reference proteome</keyword>
<dbReference type="InterPro" id="IPR028037">
    <property type="entry name" value="Antitoxin_Rv0909/MT0933"/>
</dbReference>
<feature type="region of interest" description="Disordered" evidence="1">
    <location>
        <begin position="35"/>
        <end position="72"/>
    </location>
</feature>
<dbReference type="HOGENOM" id="CLU_2733163_0_0_11"/>
<comment type="caution">
    <text evidence="2">The sequence shown here is derived from an EMBL/GenBank/DDBJ whole genome shotgun (WGS) entry which is preliminary data.</text>
</comment>
<sequence length="72" mass="7969">MEMFNKDDLIEKASDAGLDKLEKFATEKLGADKAEQIRRARDAADERIGNRGADRAPEQQQAPEATPGQPEQ</sequence>
<evidence type="ECO:0000313" key="3">
    <source>
        <dbReference type="Proteomes" id="UP000014408"/>
    </source>
</evidence>
<protein>
    <submittedName>
        <fullName evidence="2">Uncharacterized protein</fullName>
    </submittedName>
</protein>
<dbReference type="Pfam" id="PF14013">
    <property type="entry name" value="MT0933_antitox"/>
    <property type="match status" value="1"/>
</dbReference>
<dbReference type="EMBL" id="ATBY01000012">
    <property type="protein sequence ID" value="EPD69790.1"/>
    <property type="molecule type" value="Genomic_DNA"/>
</dbReference>
<dbReference type="PATRIC" id="fig|1125779.3.peg.1104"/>
<evidence type="ECO:0000313" key="2">
    <source>
        <dbReference type="EMBL" id="EPD69790.1"/>
    </source>
</evidence>
<accession>S2Z6E6</accession>
<reference evidence="2 3" key="1">
    <citation type="submission" date="2013-05" db="EMBL/GenBank/DDBJ databases">
        <title>The Genome Sequence of Corynebacterium pyruviciproducens 1773O (ATCC BAA-1742).</title>
        <authorList>
            <consortium name="The Broad Institute Genomics Platform"/>
            <person name="Earl A."/>
            <person name="Ward D."/>
            <person name="Feldgarden M."/>
            <person name="Gevers D."/>
            <person name="Tong J."/>
            <person name="Walker B."/>
            <person name="Young S."/>
            <person name="Zeng Q."/>
            <person name="Gargeya S."/>
            <person name="Fitzgerald M."/>
            <person name="Haas B."/>
            <person name="Abouelleil A."/>
            <person name="Allen A.W."/>
            <person name="Alvarado L."/>
            <person name="Arachchi H.M."/>
            <person name="Berlin A.M."/>
            <person name="Chapman S.B."/>
            <person name="Gainer-Dewar J."/>
            <person name="Goldberg J."/>
            <person name="Griggs A."/>
            <person name="Gujja S."/>
            <person name="Hansen M."/>
            <person name="Howarth C."/>
            <person name="Imamovic A."/>
            <person name="Ireland A."/>
            <person name="Larimer J."/>
            <person name="McCowan C."/>
            <person name="Murphy C."/>
            <person name="Pearson M."/>
            <person name="Poon T.W."/>
            <person name="Priest M."/>
            <person name="Roberts A."/>
            <person name="Saif S."/>
            <person name="Shea T."/>
            <person name="Sisk P."/>
            <person name="Sykes S."/>
            <person name="Wortman J."/>
            <person name="Nusbaum C."/>
            <person name="Birren B."/>
        </authorList>
    </citation>
    <scope>NUCLEOTIDE SEQUENCE [LARGE SCALE GENOMIC DNA]</scope>
    <source>
        <strain evidence="2 3">ATCC BAA-1742</strain>
    </source>
</reference>
<dbReference type="AlphaFoldDB" id="S2Z6E6"/>